<evidence type="ECO:0000259" key="2">
    <source>
        <dbReference type="Pfam" id="PF01578"/>
    </source>
</evidence>
<feature type="transmembrane region" description="Helical" evidence="1">
    <location>
        <begin position="99"/>
        <end position="116"/>
    </location>
</feature>
<feature type="transmembrane region" description="Helical" evidence="1">
    <location>
        <begin position="37"/>
        <end position="57"/>
    </location>
</feature>
<dbReference type="OrthoDB" id="5496408at2"/>
<feature type="transmembrane region" description="Helical" evidence="1">
    <location>
        <begin position="249"/>
        <end position="269"/>
    </location>
</feature>
<organism evidence="3 4">
    <name type="scientific">Lujinxingia vulgaris</name>
    <dbReference type="NCBI Taxonomy" id="2600176"/>
    <lineage>
        <taxon>Bacteria</taxon>
        <taxon>Deltaproteobacteria</taxon>
        <taxon>Bradymonadales</taxon>
        <taxon>Lujinxingiaceae</taxon>
        <taxon>Lujinxingia</taxon>
    </lineage>
</organism>
<proteinExistence type="predicted"/>
<reference evidence="3 4" key="1">
    <citation type="submission" date="2019-08" db="EMBL/GenBank/DDBJ databases">
        <title>Bradymonadales sp. TMQ2.</title>
        <authorList>
            <person name="Liang Q."/>
        </authorList>
    </citation>
    <scope>NUCLEOTIDE SEQUENCE [LARGE SCALE GENOMIC DNA]</scope>
    <source>
        <strain evidence="3 4">TMQ2</strain>
    </source>
</reference>
<dbReference type="InterPro" id="IPR052372">
    <property type="entry name" value="YpjD/HemX"/>
</dbReference>
<dbReference type="InterPro" id="IPR002541">
    <property type="entry name" value="Cyt_c_assembly"/>
</dbReference>
<gene>
    <name evidence="3" type="ORF">FRC96_00920</name>
</gene>
<feature type="transmembrane region" description="Helical" evidence="1">
    <location>
        <begin position="186"/>
        <end position="208"/>
    </location>
</feature>
<name>A0A5C6XFF0_9DELT</name>
<dbReference type="GO" id="GO:0020037">
    <property type="term" value="F:heme binding"/>
    <property type="evidence" value="ECO:0007669"/>
    <property type="project" value="InterPro"/>
</dbReference>
<dbReference type="Pfam" id="PF01578">
    <property type="entry name" value="Cytochrom_C_asm"/>
    <property type="match status" value="1"/>
</dbReference>
<sequence length="276" mass="30603">MLQVFQLIEIALPLAYLAIFALYVRRFVARKDRGDQRFWGSPLLYGTLGTHALYLALRGVELNHFPVSSKGEFLSLLALAIGLIYALTERRHGEPNTGAFFVGLAAVAQTWSSLIIDPNTAHPLLHEHPIYGVHVIFILSGFVSLAISAIYALMYVLLARQLKSRELGALFRRLPPLNTLENMSRLATLAGIVLLGLGLFSGHFVAIYVLDDFSLLDPKIVITYVAWAAYAVAFIWAKLRKLSGLRMGYLSLGGYLALIASMVLVNTFFSSFHTFQ</sequence>
<feature type="transmembrane region" description="Helical" evidence="1">
    <location>
        <begin position="6"/>
        <end position="25"/>
    </location>
</feature>
<dbReference type="AlphaFoldDB" id="A0A5C6XFF0"/>
<dbReference type="PANTHER" id="PTHR38034:SF1">
    <property type="entry name" value="INNER MEMBRANE PROTEIN YPJD"/>
    <property type="match status" value="1"/>
</dbReference>
<accession>A0A5C6XFF0</accession>
<feature type="transmembrane region" description="Helical" evidence="1">
    <location>
        <begin position="69"/>
        <end position="87"/>
    </location>
</feature>
<keyword evidence="1" id="KW-0812">Transmembrane</keyword>
<dbReference type="RefSeq" id="WP_146972166.1">
    <property type="nucleotide sequence ID" value="NZ_VOSL01000006.1"/>
</dbReference>
<evidence type="ECO:0000313" key="4">
    <source>
        <dbReference type="Proteomes" id="UP000321046"/>
    </source>
</evidence>
<evidence type="ECO:0000256" key="1">
    <source>
        <dbReference type="SAM" id="Phobius"/>
    </source>
</evidence>
<dbReference type="EMBL" id="VOSL01000006">
    <property type="protein sequence ID" value="TXD43715.1"/>
    <property type="molecule type" value="Genomic_DNA"/>
</dbReference>
<feature type="transmembrane region" description="Helical" evidence="1">
    <location>
        <begin position="136"/>
        <end position="158"/>
    </location>
</feature>
<feature type="domain" description="Cytochrome c assembly protein" evidence="2">
    <location>
        <begin position="72"/>
        <end position="266"/>
    </location>
</feature>
<feature type="transmembrane region" description="Helical" evidence="1">
    <location>
        <begin position="220"/>
        <end position="237"/>
    </location>
</feature>
<dbReference type="GO" id="GO:0017004">
    <property type="term" value="P:cytochrome complex assembly"/>
    <property type="evidence" value="ECO:0007669"/>
    <property type="project" value="InterPro"/>
</dbReference>
<comment type="caution">
    <text evidence="3">The sequence shown here is derived from an EMBL/GenBank/DDBJ whole genome shotgun (WGS) entry which is preliminary data.</text>
</comment>
<keyword evidence="1" id="KW-1133">Transmembrane helix</keyword>
<dbReference type="PANTHER" id="PTHR38034">
    <property type="entry name" value="INNER MEMBRANE PROTEIN YPJD"/>
    <property type="match status" value="1"/>
</dbReference>
<dbReference type="Proteomes" id="UP000321046">
    <property type="component" value="Unassembled WGS sequence"/>
</dbReference>
<evidence type="ECO:0000313" key="3">
    <source>
        <dbReference type="EMBL" id="TXD43715.1"/>
    </source>
</evidence>
<protein>
    <recommendedName>
        <fullName evidence="2">Cytochrome c assembly protein domain-containing protein</fullName>
    </recommendedName>
</protein>
<keyword evidence="1" id="KW-0472">Membrane</keyword>